<comment type="caution">
    <text evidence="3">The sequence shown here is derived from an EMBL/GenBank/DDBJ whole genome shotgun (WGS) entry which is preliminary data.</text>
</comment>
<evidence type="ECO:0000256" key="2">
    <source>
        <dbReference type="SAM" id="SignalP"/>
    </source>
</evidence>
<name>A0A8T1ZNB2_9BRAS</name>
<dbReference type="InterPro" id="IPR044730">
    <property type="entry name" value="RNase_H-like_dom_plant"/>
</dbReference>
<feature type="chain" id="PRO_5035823138" description="RNase H type-1 domain-containing protein" evidence="2">
    <location>
        <begin position="21"/>
        <end position="454"/>
    </location>
</feature>
<proteinExistence type="predicted"/>
<gene>
    <name evidence="3" type="ORF">ISN45_Aa05g017510</name>
</gene>
<evidence type="ECO:0000256" key="1">
    <source>
        <dbReference type="SAM" id="MobiDB-lite"/>
    </source>
</evidence>
<feature type="compositionally biased region" description="Pro residues" evidence="1">
    <location>
        <begin position="438"/>
        <end position="454"/>
    </location>
</feature>
<feature type="signal peptide" evidence="2">
    <location>
        <begin position="1"/>
        <end position="20"/>
    </location>
</feature>
<sequence>MSRLCAVVLFFGVFHPRSVSSPSLPPAPLLRLAPSYPPLKVTFSDASPSVSKSCDSFLSVTVVDPPNPSILEIASSLASLSGGYFEVSLPARASFPFTSLSKPLSPVEEVVSLRSAGMFSPSASVRCLTAVCSPWSLVCFQICSILCDSGGSSLRVVTIGVHAFSFGCAASPATAALSLDHFRIGYLTYVSCRLYSIMDLSSFPRFALVLSITAICRCFVVLISAFGAVSLVSLSWWQVESKSSDKSSPVNLGLLGICCPFISFMEQRRFPKFPLLSGLDVQASPELLLSRNRKSQPAPSIQPPCPNTHECFVDAAWASDGCSGMGWLFRNGSKEILSQNSANHKFVGSALIAETLAVKFAMLDAQSAGFHKLKMKLVVLMSFLLLLPLCSSEFGEGHGVTHSDQYSLNKVDESIPTIMDYPEPGPDPKHDPTKPGYGFPPPPPPPSTPPPKMN</sequence>
<evidence type="ECO:0008006" key="5">
    <source>
        <dbReference type="Google" id="ProtNLM"/>
    </source>
</evidence>
<dbReference type="EMBL" id="JAEFBK010000010">
    <property type="protein sequence ID" value="KAG7560208.1"/>
    <property type="molecule type" value="Genomic_DNA"/>
</dbReference>
<accession>A0A8T1ZNB2</accession>
<feature type="region of interest" description="Disordered" evidence="1">
    <location>
        <begin position="416"/>
        <end position="454"/>
    </location>
</feature>
<dbReference type="Proteomes" id="UP000694240">
    <property type="component" value="Chromosome 10"/>
</dbReference>
<dbReference type="PANTHER" id="PTHR34146">
    <property type="entry name" value="POLYNUCLEOTIDYL TRANSFERASE, RIBONUCLEASE H-LIKE SUPERFAMILY PROTEIN-RELATED"/>
    <property type="match status" value="1"/>
</dbReference>
<reference evidence="3 4" key="1">
    <citation type="submission" date="2020-12" db="EMBL/GenBank/DDBJ databases">
        <title>Concerted genomic and epigenomic changes stabilize Arabidopsis allopolyploids.</title>
        <authorList>
            <person name="Chen Z."/>
        </authorList>
    </citation>
    <scope>NUCLEOTIDE SEQUENCE [LARGE SCALE GENOMIC DNA]</scope>
    <source>
        <strain evidence="3">Allo738</strain>
        <tissue evidence="3">Leaf</tissue>
    </source>
</reference>
<evidence type="ECO:0000313" key="3">
    <source>
        <dbReference type="EMBL" id="KAG7560208.1"/>
    </source>
</evidence>
<dbReference type="PANTHER" id="PTHR34146:SF11">
    <property type="entry name" value="RIBONUCLEASE H-LIKE SUPERFAMILY PROTEIN"/>
    <property type="match status" value="1"/>
</dbReference>
<keyword evidence="4" id="KW-1185">Reference proteome</keyword>
<evidence type="ECO:0000313" key="4">
    <source>
        <dbReference type="Proteomes" id="UP000694240"/>
    </source>
</evidence>
<dbReference type="CDD" id="cd06222">
    <property type="entry name" value="RNase_H_like"/>
    <property type="match status" value="1"/>
</dbReference>
<keyword evidence="2" id="KW-0732">Signal</keyword>
<organism evidence="3 4">
    <name type="scientific">Arabidopsis thaliana x Arabidopsis arenosa</name>
    <dbReference type="NCBI Taxonomy" id="1240361"/>
    <lineage>
        <taxon>Eukaryota</taxon>
        <taxon>Viridiplantae</taxon>
        <taxon>Streptophyta</taxon>
        <taxon>Embryophyta</taxon>
        <taxon>Tracheophyta</taxon>
        <taxon>Spermatophyta</taxon>
        <taxon>Magnoliopsida</taxon>
        <taxon>eudicotyledons</taxon>
        <taxon>Gunneridae</taxon>
        <taxon>Pentapetalae</taxon>
        <taxon>rosids</taxon>
        <taxon>malvids</taxon>
        <taxon>Brassicales</taxon>
        <taxon>Brassicaceae</taxon>
        <taxon>Camelineae</taxon>
        <taxon>Arabidopsis</taxon>
    </lineage>
</organism>
<protein>
    <recommendedName>
        <fullName evidence="5">RNase H type-1 domain-containing protein</fullName>
    </recommendedName>
</protein>
<dbReference type="AlphaFoldDB" id="A0A8T1ZNB2"/>